<dbReference type="PANTHER" id="PTHR31005:SF8">
    <property type="entry name" value="DUF4139 DOMAIN-CONTAINING PROTEIN"/>
    <property type="match status" value="1"/>
</dbReference>
<keyword evidence="1" id="KW-0175">Coiled coil</keyword>
<sequence>MSTLSQKLPEDIHWIGLSSSNGSKITGVSLYGTRAEICRQFKFGVKKGFNQVRITELPWSMVDDSLRVEGRGKAIIHDVNLARAKDDHEITSTLLEELSSRRIRTEMAIERCKKSISALSSFLNTMNAQDTKSSDLMTVMNDYDASASKLDDKLIQLENELKAIQTEITTELKKISPKKSHELGWIASVGVVAEDDSEIELVLIYAVTQATWRAGYDIRVTTSGKQNPATMIYKAIVSQSSGEDWDHVPLTLETASPTFGVAIPTLDQWNVSVYRPLPPVAFKSSAKPREHAFRRIARSTVPLAECAEDEDEEYAALEHASANITSKGNISATFRLAGLVNVPSSVDEHGFTIVELKLDAVITWVSVPKVDTKVHLKARIRNESEYTLLPGKSSVYVDGSFISKSEVPSVSPMETFDCPLGLDPAVRITYHPASKKVTTTGFYSKSTSYAFSQRLTIQNTKTCSIPLLKIIDQIPVSEDSTIAVRLVTPSLKLPTRGHNGSASLSAVAGPSTTGVAASPNGSTLATVNENAMKRLSLSVPLTSAHMKSPSAPALASMTEVVAASAGPTIRVGDGVTAQWDGADEASVDVEALGRNGKINWLCDVPAGEKMNLTLQWEVSMPVKTQVIGL</sequence>
<feature type="domain" description="DUF4139" evidence="2">
    <location>
        <begin position="203"/>
        <end position="492"/>
    </location>
</feature>
<dbReference type="Proteomes" id="UP001383192">
    <property type="component" value="Unassembled WGS sequence"/>
</dbReference>
<organism evidence="4 5">
    <name type="scientific">Paramarasmius palmivorus</name>
    <dbReference type="NCBI Taxonomy" id="297713"/>
    <lineage>
        <taxon>Eukaryota</taxon>
        <taxon>Fungi</taxon>
        <taxon>Dikarya</taxon>
        <taxon>Basidiomycota</taxon>
        <taxon>Agaricomycotina</taxon>
        <taxon>Agaricomycetes</taxon>
        <taxon>Agaricomycetidae</taxon>
        <taxon>Agaricales</taxon>
        <taxon>Marasmiineae</taxon>
        <taxon>Marasmiaceae</taxon>
        <taxon>Paramarasmius</taxon>
    </lineage>
</organism>
<evidence type="ECO:0008006" key="6">
    <source>
        <dbReference type="Google" id="ProtNLM"/>
    </source>
</evidence>
<comment type="caution">
    <text evidence="4">The sequence shown here is derived from an EMBL/GenBank/DDBJ whole genome shotgun (WGS) entry which is preliminary data.</text>
</comment>
<dbReference type="Pfam" id="PF13598">
    <property type="entry name" value="DUF4139"/>
    <property type="match status" value="1"/>
</dbReference>
<keyword evidence="5" id="KW-1185">Reference proteome</keyword>
<dbReference type="PANTHER" id="PTHR31005">
    <property type="entry name" value="DUF4139 DOMAIN-CONTAINING PROTEIN"/>
    <property type="match status" value="1"/>
</dbReference>
<evidence type="ECO:0000259" key="2">
    <source>
        <dbReference type="Pfam" id="PF13598"/>
    </source>
</evidence>
<reference evidence="4 5" key="1">
    <citation type="submission" date="2024-01" db="EMBL/GenBank/DDBJ databases">
        <title>A draft genome for a cacao thread blight-causing isolate of Paramarasmius palmivorus.</title>
        <authorList>
            <person name="Baruah I.K."/>
            <person name="Bukari Y."/>
            <person name="Amoako-Attah I."/>
            <person name="Meinhardt L.W."/>
            <person name="Bailey B.A."/>
            <person name="Cohen S.P."/>
        </authorList>
    </citation>
    <scope>NUCLEOTIDE SEQUENCE [LARGE SCALE GENOMIC DNA]</scope>
    <source>
        <strain evidence="4 5">GH-12</strain>
    </source>
</reference>
<name>A0AAW0CX61_9AGAR</name>
<dbReference type="Pfam" id="PF13600">
    <property type="entry name" value="DUF4140"/>
    <property type="match status" value="1"/>
</dbReference>
<feature type="coiled-coil region" evidence="1">
    <location>
        <begin position="140"/>
        <end position="174"/>
    </location>
</feature>
<gene>
    <name evidence="4" type="ORF">VNI00_008477</name>
</gene>
<proteinExistence type="predicted"/>
<accession>A0AAW0CX61</accession>
<evidence type="ECO:0000313" key="5">
    <source>
        <dbReference type="Proteomes" id="UP001383192"/>
    </source>
</evidence>
<dbReference type="AlphaFoldDB" id="A0AAW0CX61"/>
<dbReference type="InterPro" id="IPR037291">
    <property type="entry name" value="DUF4139"/>
</dbReference>
<dbReference type="EMBL" id="JAYKXP010000029">
    <property type="protein sequence ID" value="KAK7043123.1"/>
    <property type="molecule type" value="Genomic_DNA"/>
</dbReference>
<evidence type="ECO:0000259" key="3">
    <source>
        <dbReference type="Pfam" id="PF13600"/>
    </source>
</evidence>
<feature type="domain" description="DUF4140" evidence="3">
    <location>
        <begin position="28"/>
        <end position="124"/>
    </location>
</feature>
<protein>
    <recommendedName>
        <fullName evidence="6">Mucoidy inhibitor A</fullName>
    </recommendedName>
</protein>
<evidence type="ECO:0000256" key="1">
    <source>
        <dbReference type="SAM" id="Coils"/>
    </source>
</evidence>
<dbReference type="InterPro" id="IPR011935">
    <property type="entry name" value="CHP02231"/>
</dbReference>
<dbReference type="InterPro" id="IPR025554">
    <property type="entry name" value="DUF4140"/>
</dbReference>
<evidence type="ECO:0000313" key="4">
    <source>
        <dbReference type="EMBL" id="KAK7043123.1"/>
    </source>
</evidence>
<dbReference type="NCBIfam" id="TIGR02231">
    <property type="entry name" value="mucoidy inhibitor MuiA family protein"/>
    <property type="match status" value="1"/>
</dbReference>